<protein>
    <submittedName>
        <fullName evidence="1">Uncharacterized protein</fullName>
    </submittedName>
</protein>
<dbReference type="Proteomes" id="UP000775547">
    <property type="component" value="Unassembled WGS sequence"/>
</dbReference>
<accession>A0A9P7G1Q5</accession>
<name>A0A9P7G1Q5_9AGAR</name>
<dbReference type="AlphaFoldDB" id="A0A9P7G1Q5"/>
<dbReference type="EMBL" id="JABCKV010000198">
    <property type="protein sequence ID" value="KAG5642294.1"/>
    <property type="molecule type" value="Genomic_DNA"/>
</dbReference>
<organism evidence="1 2">
    <name type="scientific">Asterophora parasitica</name>
    <dbReference type="NCBI Taxonomy" id="117018"/>
    <lineage>
        <taxon>Eukaryota</taxon>
        <taxon>Fungi</taxon>
        <taxon>Dikarya</taxon>
        <taxon>Basidiomycota</taxon>
        <taxon>Agaricomycotina</taxon>
        <taxon>Agaricomycetes</taxon>
        <taxon>Agaricomycetidae</taxon>
        <taxon>Agaricales</taxon>
        <taxon>Tricholomatineae</taxon>
        <taxon>Lyophyllaceae</taxon>
        <taxon>Asterophora</taxon>
    </lineage>
</organism>
<proteinExistence type="predicted"/>
<evidence type="ECO:0000313" key="1">
    <source>
        <dbReference type="EMBL" id="KAG5642294.1"/>
    </source>
</evidence>
<sequence>MGLLSYSNEGSNSQEAVLHETAPDTMITVADPRRWGVTHWAFVQQWIATLDGEAQPSIFKSSGSGPILPIATNDSGGMPCPAYEPDTESGSDTASITETLIDDPFPTAVMAKDQSTEELAPIDTLQMTPTPGSSVIAS</sequence>
<evidence type="ECO:0000313" key="2">
    <source>
        <dbReference type="Proteomes" id="UP000775547"/>
    </source>
</evidence>
<keyword evidence="2" id="KW-1185">Reference proteome</keyword>
<reference evidence="1" key="2">
    <citation type="submission" date="2021-10" db="EMBL/GenBank/DDBJ databases">
        <title>Phylogenomics reveals ancestral predisposition of the termite-cultivated fungus Termitomyces towards a domesticated lifestyle.</title>
        <authorList>
            <person name="Auxier B."/>
            <person name="Grum-Grzhimaylo A."/>
            <person name="Cardenas M.E."/>
            <person name="Lodge J.D."/>
            <person name="Laessoe T."/>
            <person name="Pedersen O."/>
            <person name="Smith M.E."/>
            <person name="Kuyper T.W."/>
            <person name="Franco-Molano E.A."/>
            <person name="Baroni T.J."/>
            <person name="Aanen D.K."/>
        </authorList>
    </citation>
    <scope>NUCLEOTIDE SEQUENCE</scope>
    <source>
        <strain evidence="1">AP01</strain>
        <tissue evidence="1">Mycelium</tissue>
    </source>
</reference>
<reference evidence="1" key="1">
    <citation type="submission" date="2020-07" db="EMBL/GenBank/DDBJ databases">
        <authorList>
            <person name="Nieuwenhuis M."/>
            <person name="Van De Peppel L.J.J."/>
        </authorList>
    </citation>
    <scope>NUCLEOTIDE SEQUENCE</scope>
    <source>
        <strain evidence="1">AP01</strain>
        <tissue evidence="1">Mycelium</tissue>
    </source>
</reference>
<comment type="caution">
    <text evidence="1">The sequence shown here is derived from an EMBL/GenBank/DDBJ whole genome shotgun (WGS) entry which is preliminary data.</text>
</comment>
<gene>
    <name evidence="1" type="ORF">DXG03_003038</name>
</gene>